<proteinExistence type="predicted"/>
<dbReference type="WBParaSite" id="SMUV_0000974801-mRNA-1">
    <property type="protein sequence ID" value="SMUV_0000974801-mRNA-1"/>
    <property type="gene ID" value="SMUV_0000974801"/>
</dbReference>
<keyword evidence="1" id="KW-1185">Reference proteome</keyword>
<reference evidence="2" key="1">
    <citation type="submission" date="2017-02" db="UniProtKB">
        <authorList>
            <consortium name="WormBaseParasite"/>
        </authorList>
    </citation>
    <scope>IDENTIFICATION</scope>
</reference>
<sequence length="137" mass="15508">MLEGAEDLIEAMDRANAALSYFDVEIKETEKAINGCASVAKTWEKEENPERFAEVENVLQGSRLNGLETAVDGSEIEFKDVQRLNEDEKPSNLLVISLGTFDGNITEWPGFWSRFERLVRLKSINVGEKLAHLQNHR</sequence>
<evidence type="ECO:0000313" key="1">
    <source>
        <dbReference type="Proteomes" id="UP000046393"/>
    </source>
</evidence>
<dbReference type="AlphaFoldDB" id="A0A0N5AXR8"/>
<evidence type="ECO:0000313" key="2">
    <source>
        <dbReference type="WBParaSite" id="SMUV_0000974801-mRNA-1"/>
    </source>
</evidence>
<accession>A0A0N5AXR8</accession>
<protein>
    <submittedName>
        <fullName evidence="2">Flavodoxin-like domain-containing protein</fullName>
    </submittedName>
</protein>
<name>A0A0N5AXR8_9BILA</name>
<organism evidence="1 2">
    <name type="scientific">Syphacia muris</name>
    <dbReference type="NCBI Taxonomy" id="451379"/>
    <lineage>
        <taxon>Eukaryota</taxon>
        <taxon>Metazoa</taxon>
        <taxon>Ecdysozoa</taxon>
        <taxon>Nematoda</taxon>
        <taxon>Chromadorea</taxon>
        <taxon>Rhabditida</taxon>
        <taxon>Spirurina</taxon>
        <taxon>Oxyuridomorpha</taxon>
        <taxon>Oxyuroidea</taxon>
        <taxon>Oxyuridae</taxon>
        <taxon>Syphacia</taxon>
    </lineage>
</organism>
<dbReference type="Proteomes" id="UP000046393">
    <property type="component" value="Unplaced"/>
</dbReference>